<evidence type="ECO:0000313" key="1">
    <source>
        <dbReference type="EMBL" id="CEN49189.1"/>
    </source>
</evidence>
<reference evidence="3 4" key="1">
    <citation type="submission" date="2015-01" db="EMBL/GenBank/DDBJ databases">
        <authorList>
            <person name="MANFREDI Pablo"/>
        </authorList>
    </citation>
    <scope>NUCLEOTIDE SEQUENCE [LARGE SCALE GENOMIC DNA]</scope>
    <source>
        <strain evidence="1 4">CcD38</strain>
        <strain evidence="2 3">CcD93</strain>
    </source>
</reference>
<evidence type="ECO:0000313" key="3">
    <source>
        <dbReference type="Proteomes" id="UP000038200"/>
    </source>
</evidence>
<dbReference type="STRING" id="1848903.CCAND38_80009"/>
<sequence length="46" mass="5293">MSDKNIPFLCNKKTHALFFTAGFFYKSLSTEQLNTSKVEIHLVTEI</sequence>
<keyword evidence="4" id="KW-1185">Reference proteome</keyword>
<dbReference type="EMBL" id="CDOI01000195">
    <property type="protein sequence ID" value="CEN49189.1"/>
    <property type="molecule type" value="Genomic_DNA"/>
</dbReference>
<proteinExistence type="predicted"/>
<organism evidence="1 4">
    <name type="scientific">Capnocytophaga canis</name>
    <dbReference type="NCBI Taxonomy" id="1848903"/>
    <lineage>
        <taxon>Bacteria</taxon>
        <taxon>Pseudomonadati</taxon>
        <taxon>Bacteroidota</taxon>
        <taxon>Flavobacteriia</taxon>
        <taxon>Flavobacteriales</taxon>
        <taxon>Flavobacteriaceae</taxon>
        <taxon>Capnocytophaga</taxon>
    </lineage>
</organism>
<gene>
    <name evidence="1" type="ORF">CCAND38_80009</name>
    <name evidence="2" type="ORF">CCAND93_720008</name>
</gene>
<dbReference type="AlphaFoldDB" id="A0A0B7IEX4"/>
<dbReference type="Proteomes" id="UP000045051">
    <property type="component" value="Unassembled WGS sequence"/>
</dbReference>
<dbReference type="Proteomes" id="UP000038200">
    <property type="component" value="Unassembled WGS sequence"/>
</dbReference>
<dbReference type="EMBL" id="CDOL01000264">
    <property type="protein sequence ID" value="CEN54115.1"/>
    <property type="molecule type" value="Genomic_DNA"/>
</dbReference>
<accession>A0A0B7IEX4</accession>
<protein>
    <submittedName>
        <fullName evidence="1">Uncharacterized protein</fullName>
    </submittedName>
</protein>
<evidence type="ECO:0000313" key="4">
    <source>
        <dbReference type="Proteomes" id="UP000045051"/>
    </source>
</evidence>
<name>A0A0B7IEX4_9FLAO</name>
<evidence type="ECO:0000313" key="2">
    <source>
        <dbReference type="EMBL" id="CEN54115.1"/>
    </source>
</evidence>